<dbReference type="Proteomes" id="UP000032142">
    <property type="component" value="Unassembled WGS sequence"/>
</dbReference>
<dbReference type="AlphaFoldDB" id="A0A0B0MQY1"/>
<dbReference type="EMBL" id="JRRC01226467">
    <property type="protein sequence ID" value="KHG01899.1"/>
    <property type="molecule type" value="Genomic_DNA"/>
</dbReference>
<keyword evidence="3" id="KW-1185">Reference proteome</keyword>
<accession>A0A0B0MQY1</accession>
<proteinExistence type="predicted"/>
<keyword evidence="1" id="KW-0472">Membrane</keyword>
<name>A0A0B0MQY1_GOSAR</name>
<reference evidence="3" key="1">
    <citation type="submission" date="2014-09" db="EMBL/GenBank/DDBJ databases">
        <authorList>
            <person name="Mudge J."/>
            <person name="Ramaraj T."/>
            <person name="Lindquist I.E."/>
            <person name="Bharti A.K."/>
            <person name="Sundararajan A."/>
            <person name="Cameron C.T."/>
            <person name="Woodward J.E."/>
            <person name="May G.D."/>
            <person name="Brubaker C."/>
            <person name="Broadhvest J."/>
            <person name="Wilkins T.A."/>
        </authorList>
    </citation>
    <scope>NUCLEOTIDE SEQUENCE</scope>
    <source>
        <strain evidence="3">cv. AKA8401</strain>
    </source>
</reference>
<evidence type="ECO:0000313" key="2">
    <source>
        <dbReference type="EMBL" id="KHG01899.1"/>
    </source>
</evidence>
<protein>
    <submittedName>
        <fullName evidence="2">Lissencephaly-1</fullName>
    </submittedName>
</protein>
<evidence type="ECO:0000313" key="3">
    <source>
        <dbReference type="Proteomes" id="UP000032142"/>
    </source>
</evidence>
<organism evidence="2 3">
    <name type="scientific">Gossypium arboreum</name>
    <name type="common">Tree cotton</name>
    <name type="synonym">Gossypium nanking</name>
    <dbReference type="NCBI Taxonomy" id="29729"/>
    <lineage>
        <taxon>Eukaryota</taxon>
        <taxon>Viridiplantae</taxon>
        <taxon>Streptophyta</taxon>
        <taxon>Embryophyta</taxon>
        <taxon>Tracheophyta</taxon>
        <taxon>Spermatophyta</taxon>
        <taxon>Magnoliopsida</taxon>
        <taxon>eudicotyledons</taxon>
        <taxon>Gunneridae</taxon>
        <taxon>Pentapetalae</taxon>
        <taxon>rosids</taxon>
        <taxon>malvids</taxon>
        <taxon>Malvales</taxon>
        <taxon>Malvaceae</taxon>
        <taxon>Malvoideae</taxon>
        <taxon>Gossypium</taxon>
    </lineage>
</organism>
<comment type="caution">
    <text evidence="2">The sequence shown here is derived from an EMBL/GenBank/DDBJ whole genome shotgun (WGS) entry which is preliminary data.</text>
</comment>
<keyword evidence="1" id="KW-1133">Transmembrane helix</keyword>
<gene>
    <name evidence="2" type="ORF">F383_23675</name>
</gene>
<keyword evidence="1" id="KW-0812">Transmembrane</keyword>
<sequence length="109" mass="12123">MRYRSYCELGGSSRIVTILSDLILILLKMHVIWLGLTQLGWQVGYSNGPFFVHSGRDTGVCLSRVQHTAMLHGHVSPGVPYNCKSGSSMANAHRRVLLPCEQVSMYALF</sequence>
<evidence type="ECO:0000256" key="1">
    <source>
        <dbReference type="SAM" id="Phobius"/>
    </source>
</evidence>
<feature type="transmembrane region" description="Helical" evidence="1">
    <location>
        <begin position="15"/>
        <end position="36"/>
    </location>
</feature>